<evidence type="ECO:0000256" key="1">
    <source>
        <dbReference type="SAM" id="MobiDB-lite"/>
    </source>
</evidence>
<organism evidence="2 3">
    <name type="scientific">Actinomadura livida</name>
    <dbReference type="NCBI Taxonomy" id="79909"/>
    <lineage>
        <taxon>Bacteria</taxon>
        <taxon>Bacillati</taxon>
        <taxon>Actinomycetota</taxon>
        <taxon>Actinomycetes</taxon>
        <taxon>Streptosporangiales</taxon>
        <taxon>Thermomonosporaceae</taxon>
        <taxon>Actinomadura</taxon>
    </lineage>
</organism>
<evidence type="ECO:0000313" key="2">
    <source>
        <dbReference type="EMBL" id="GAA0566117.1"/>
    </source>
</evidence>
<dbReference type="Proteomes" id="UP001501427">
    <property type="component" value="Unassembled WGS sequence"/>
</dbReference>
<feature type="compositionally biased region" description="Basic and acidic residues" evidence="1">
    <location>
        <begin position="70"/>
        <end position="79"/>
    </location>
</feature>
<protein>
    <submittedName>
        <fullName evidence="2">Uncharacterized protein</fullName>
    </submittedName>
</protein>
<feature type="region of interest" description="Disordered" evidence="1">
    <location>
        <begin position="55"/>
        <end position="92"/>
    </location>
</feature>
<accession>A0ABP3PJR8</accession>
<name>A0ABP3PJR8_9ACTN</name>
<sequence>MVWDGGAAACLEAFWGKQKAWALRCRGFRWEPPDSDRTHRMVGYTQVDLISQSRVVESAPDAGAAQSEPGHPRGKDERVIGSSSERRRVRYA</sequence>
<gene>
    <name evidence="2" type="ORF">GCM10009546_30540</name>
</gene>
<keyword evidence="3" id="KW-1185">Reference proteome</keyword>
<dbReference type="EMBL" id="BAAAHD010000025">
    <property type="protein sequence ID" value="GAA0566117.1"/>
    <property type="molecule type" value="Genomic_DNA"/>
</dbReference>
<evidence type="ECO:0000313" key="3">
    <source>
        <dbReference type="Proteomes" id="UP001501427"/>
    </source>
</evidence>
<reference evidence="3" key="1">
    <citation type="journal article" date="2019" name="Int. J. Syst. Evol. Microbiol.">
        <title>The Global Catalogue of Microorganisms (GCM) 10K type strain sequencing project: providing services to taxonomists for standard genome sequencing and annotation.</title>
        <authorList>
            <consortium name="The Broad Institute Genomics Platform"/>
            <consortium name="The Broad Institute Genome Sequencing Center for Infectious Disease"/>
            <person name="Wu L."/>
            <person name="Ma J."/>
        </authorList>
    </citation>
    <scope>NUCLEOTIDE SEQUENCE [LARGE SCALE GENOMIC DNA]</scope>
    <source>
        <strain evidence="3">JCM 10667</strain>
    </source>
</reference>
<comment type="caution">
    <text evidence="2">The sequence shown here is derived from an EMBL/GenBank/DDBJ whole genome shotgun (WGS) entry which is preliminary data.</text>
</comment>
<proteinExistence type="predicted"/>